<protein>
    <submittedName>
        <fullName evidence="1">Uncharacterized protein</fullName>
    </submittedName>
</protein>
<sequence>LVASLKFHDEQKPLFRAKVPLSILGLPFQSGIVADEAKELSLNLSTFFDSGSSFKVAYRPNDSWNPLSLVLKTGSGSSGSSDV</sequence>
<evidence type="ECO:0000313" key="2">
    <source>
        <dbReference type="Proteomes" id="UP001154282"/>
    </source>
</evidence>
<name>A0AAV0KS68_9ROSI</name>
<reference evidence="1" key="1">
    <citation type="submission" date="2022-08" db="EMBL/GenBank/DDBJ databases">
        <authorList>
            <person name="Gutierrez-Valencia J."/>
        </authorList>
    </citation>
    <scope>NUCLEOTIDE SEQUENCE</scope>
</reference>
<organism evidence="1 2">
    <name type="scientific">Linum tenue</name>
    <dbReference type="NCBI Taxonomy" id="586396"/>
    <lineage>
        <taxon>Eukaryota</taxon>
        <taxon>Viridiplantae</taxon>
        <taxon>Streptophyta</taxon>
        <taxon>Embryophyta</taxon>
        <taxon>Tracheophyta</taxon>
        <taxon>Spermatophyta</taxon>
        <taxon>Magnoliopsida</taxon>
        <taxon>eudicotyledons</taxon>
        <taxon>Gunneridae</taxon>
        <taxon>Pentapetalae</taxon>
        <taxon>rosids</taxon>
        <taxon>fabids</taxon>
        <taxon>Malpighiales</taxon>
        <taxon>Linaceae</taxon>
        <taxon>Linum</taxon>
    </lineage>
</organism>
<dbReference type="EMBL" id="CAMGYJ010000005">
    <property type="protein sequence ID" value="CAI0424547.1"/>
    <property type="molecule type" value="Genomic_DNA"/>
</dbReference>
<dbReference type="PANTHER" id="PTHR34285:SF3">
    <property type="entry name" value="OS08G0510800 PROTEIN"/>
    <property type="match status" value="1"/>
</dbReference>
<dbReference type="Proteomes" id="UP001154282">
    <property type="component" value="Unassembled WGS sequence"/>
</dbReference>
<gene>
    <name evidence="1" type="ORF">LITE_LOCUS20009</name>
</gene>
<proteinExistence type="predicted"/>
<dbReference type="AlphaFoldDB" id="A0AAV0KS68"/>
<comment type="caution">
    <text evidence="1">The sequence shown here is derived from an EMBL/GenBank/DDBJ whole genome shotgun (WGS) entry which is preliminary data.</text>
</comment>
<feature type="non-terminal residue" evidence="1">
    <location>
        <position position="1"/>
    </location>
</feature>
<evidence type="ECO:0000313" key="1">
    <source>
        <dbReference type="EMBL" id="CAI0424547.1"/>
    </source>
</evidence>
<dbReference type="PANTHER" id="PTHR34285">
    <property type="entry name" value="OS08G0510800 PROTEIN"/>
    <property type="match status" value="1"/>
</dbReference>
<accession>A0AAV0KS68</accession>
<keyword evidence="2" id="KW-1185">Reference proteome</keyword>